<dbReference type="EMBL" id="CAJNIZ010021636">
    <property type="protein sequence ID" value="CAE7454077.1"/>
    <property type="molecule type" value="Genomic_DNA"/>
</dbReference>
<evidence type="ECO:0000313" key="3">
    <source>
        <dbReference type="Proteomes" id="UP000649617"/>
    </source>
</evidence>
<reference evidence="2" key="1">
    <citation type="submission" date="2021-02" db="EMBL/GenBank/DDBJ databases">
        <authorList>
            <person name="Dougan E. K."/>
            <person name="Rhodes N."/>
            <person name="Thang M."/>
            <person name="Chan C."/>
        </authorList>
    </citation>
    <scope>NUCLEOTIDE SEQUENCE</scope>
</reference>
<comment type="caution">
    <text evidence="2">The sequence shown here is derived from an EMBL/GenBank/DDBJ whole genome shotgun (WGS) entry which is preliminary data.</text>
</comment>
<accession>A0A812RV75</accession>
<keyword evidence="3" id="KW-1185">Reference proteome</keyword>
<dbReference type="Proteomes" id="UP000649617">
    <property type="component" value="Unassembled WGS sequence"/>
</dbReference>
<feature type="non-terminal residue" evidence="2">
    <location>
        <position position="1"/>
    </location>
</feature>
<organism evidence="2 3">
    <name type="scientific">Symbiodinium pilosum</name>
    <name type="common">Dinoflagellate</name>
    <dbReference type="NCBI Taxonomy" id="2952"/>
    <lineage>
        <taxon>Eukaryota</taxon>
        <taxon>Sar</taxon>
        <taxon>Alveolata</taxon>
        <taxon>Dinophyceae</taxon>
        <taxon>Suessiales</taxon>
        <taxon>Symbiodiniaceae</taxon>
        <taxon>Symbiodinium</taxon>
    </lineage>
</organism>
<name>A0A812RV75_SYMPI</name>
<feature type="compositionally biased region" description="Basic and acidic residues" evidence="1">
    <location>
        <begin position="485"/>
        <end position="511"/>
    </location>
</feature>
<dbReference type="OrthoDB" id="440395at2759"/>
<sequence length="589" mass="67296">MDVASAGARSVEELEFEDGQAGLVVGLTHNILRYRAGSQLFYTNGFGATAGLLHPDGRRRDNSRSFLREVHRVSAAVQDSGSRQAKRMLADHSSQAPVMQWILSKLAEQDFMTVADDLVQTLKEIWSGLLNSKLVEDCNKIQREAEQRNKTSKDLGRLEGWSGVSEQRHVENYGRSEVKGDQLFHVPAEFNIRHLFTRTGNRFLTSEDGSRRVPEETAEEEFLKGVTKQRDWASRNHNEEQNVLADFSVVQKAVREGHYGICEKAWFSGLLPEKHAILVGQPVRALYVLRTYKNAALCWPGRMENLSAEPERRRFLFDETVESLYWMIQMDTDIRILDLEAERGHGVGLAILGEKDLLDFHAEHGFAGIRETLLRRLMVEMEWTLPEMVPGLEAEHQLAISAMMHVDPTLILDEVTQKVVRRHEAERWCPDVDDEDLEVVVRENLLQGEQDEALRELTRRKSNVTPASIKSNVKKSYQKSSEAVDPGRWKAADARRRAKEKDAENRAKQKGKTVERVYNKLSSSIDERMRVLLPPVVNVHADPDNGRWRMNYRNAVIQVGRSISWTMIGERTAACEVVRQAWSWAEQHE</sequence>
<evidence type="ECO:0000313" key="2">
    <source>
        <dbReference type="EMBL" id="CAE7454077.1"/>
    </source>
</evidence>
<evidence type="ECO:0000256" key="1">
    <source>
        <dbReference type="SAM" id="MobiDB-lite"/>
    </source>
</evidence>
<feature type="region of interest" description="Disordered" evidence="1">
    <location>
        <begin position="465"/>
        <end position="511"/>
    </location>
</feature>
<proteinExistence type="predicted"/>
<gene>
    <name evidence="2" type="primary">Camkk2</name>
    <name evidence="2" type="ORF">SPIL2461_LOCUS11137</name>
</gene>
<protein>
    <submittedName>
        <fullName evidence="2">Camkk2 protein</fullName>
    </submittedName>
</protein>
<dbReference type="AlphaFoldDB" id="A0A812RV75"/>